<dbReference type="EMBL" id="MCFL01000077">
    <property type="protein sequence ID" value="ORZ30675.1"/>
    <property type="molecule type" value="Genomic_DNA"/>
</dbReference>
<dbReference type="Proteomes" id="UP000193411">
    <property type="component" value="Unassembled WGS sequence"/>
</dbReference>
<sequence length="165" mass="17889">MDSEFRSLSPREETQSDTSSHWTPPNQQPNLGPPSGKESATDELVGQFTSFASSFARRQRIASVRDVGMVGASHETTIDRQAGAQMPATGINTTFATDPSSANDTESAQEILKVMPLRAFEGGLKSRLMNCVESRDLTNVKLLSYASALTDDFTAMCYMGANPFL</sequence>
<keyword evidence="3" id="KW-1185">Reference proteome</keyword>
<reference evidence="2 3" key="1">
    <citation type="submission" date="2016-07" db="EMBL/GenBank/DDBJ databases">
        <title>Pervasive Adenine N6-methylation of Active Genes in Fungi.</title>
        <authorList>
            <consortium name="DOE Joint Genome Institute"/>
            <person name="Mondo S.J."/>
            <person name="Dannebaum R.O."/>
            <person name="Kuo R.C."/>
            <person name="Labutti K."/>
            <person name="Haridas S."/>
            <person name="Kuo A."/>
            <person name="Salamov A."/>
            <person name="Ahrendt S.R."/>
            <person name="Lipzen A."/>
            <person name="Sullivan W."/>
            <person name="Andreopoulos W.B."/>
            <person name="Clum A."/>
            <person name="Lindquist E."/>
            <person name="Daum C."/>
            <person name="Ramamoorthy G.K."/>
            <person name="Gryganskyi A."/>
            <person name="Culley D."/>
            <person name="Magnuson J.K."/>
            <person name="James T.Y."/>
            <person name="O'Malley M.A."/>
            <person name="Stajich J.E."/>
            <person name="Spatafora J.W."/>
            <person name="Visel A."/>
            <person name="Grigoriev I.V."/>
        </authorList>
    </citation>
    <scope>NUCLEOTIDE SEQUENCE [LARGE SCALE GENOMIC DNA]</scope>
    <source>
        <strain evidence="2 3">PL171</strain>
    </source>
</reference>
<name>A0A1Y2H843_9FUNG</name>
<organism evidence="2 3">
    <name type="scientific">Catenaria anguillulae PL171</name>
    <dbReference type="NCBI Taxonomy" id="765915"/>
    <lineage>
        <taxon>Eukaryota</taxon>
        <taxon>Fungi</taxon>
        <taxon>Fungi incertae sedis</taxon>
        <taxon>Blastocladiomycota</taxon>
        <taxon>Blastocladiomycetes</taxon>
        <taxon>Blastocladiales</taxon>
        <taxon>Catenariaceae</taxon>
        <taxon>Catenaria</taxon>
    </lineage>
</organism>
<dbReference type="AlphaFoldDB" id="A0A1Y2H843"/>
<gene>
    <name evidence="2" type="ORF">BCR44DRAFT_66996</name>
</gene>
<protein>
    <submittedName>
        <fullName evidence="2">Uncharacterized protein</fullName>
    </submittedName>
</protein>
<proteinExistence type="predicted"/>
<evidence type="ECO:0000313" key="3">
    <source>
        <dbReference type="Proteomes" id="UP000193411"/>
    </source>
</evidence>
<feature type="region of interest" description="Disordered" evidence="1">
    <location>
        <begin position="1"/>
        <end position="41"/>
    </location>
</feature>
<accession>A0A1Y2H843</accession>
<evidence type="ECO:0000256" key="1">
    <source>
        <dbReference type="SAM" id="MobiDB-lite"/>
    </source>
</evidence>
<comment type="caution">
    <text evidence="2">The sequence shown here is derived from an EMBL/GenBank/DDBJ whole genome shotgun (WGS) entry which is preliminary data.</text>
</comment>
<evidence type="ECO:0000313" key="2">
    <source>
        <dbReference type="EMBL" id="ORZ30675.1"/>
    </source>
</evidence>
<feature type="compositionally biased region" description="Polar residues" evidence="1">
    <location>
        <begin position="16"/>
        <end position="30"/>
    </location>
</feature>